<protein>
    <submittedName>
        <fullName evidence="1">Class I SAM-dependent methyltransferase</fullName>
    </submittedName>
</protein>
<dbReference type="Proteomes" id="UP001058739">
    <property type="component" value="Chromosome 01"/>
</dbReference>
<organism evidence="1 2">
    <name type="scientific">Brucella pseudintermedia</name>
    <dbReference type="NCBI Taxonomy" id="370111"/>
    <lineage>
        <taxon>Bacteria</taxon>
        <taxon>Pseudomonadati</taxon>
        <taxon>Pseudomonadota</taxon>
        <taxon>Alphaproteobacteria</taxon>
        <taxon>Hyphomicrobiales</taxon>
        <taxon>Brucellaceae</taxon>
        <taxon>Brucella/Ochrobactrum group</taxon>
        <taxon>Brucella</taxon>
    </lineage>
</organism>
<dbReference type="RefSeq" id="WP_259697901.1">
    <property type="nucleotide sequence ID" value="NZ_CP099967.1"/>
</dbReference>
<keyword evidence="1" id="KW-0808">Transferase</keyword>
<reference evidence="1" key="1">
    <citation type="submission" date="2022-06" db="EMBL/GenBank/DDBJ databases">
        <title>Complete Genome Sequence of Deoxynivalenol-bioadsorption Ochrobactrum pseudintermedium ASAG-D25.</title>
        <authorList>
            <person name="Wang N."/>
        </authorList>
    </citation>
    <scope>NUCLEOTIDE SEQUENCE</scope>
    <source>
        <strain evidence="1">ASAG-D25</strain>
    </source>
</reference>
<dbReference type="GO" id="GO:0032259">
    <property type="term" value="P:methylation"/>
    <property type="evidence" value="ECO:0007669"/>
    <property type="project" value="UniProtKB-KW"/>
</dbReference>
<dbReference type="EMBL" id="CP099967">
    <property type="protein sequence ID" value="UWL60234.1"/>
    <property type="molecule type" value="Genomic_DNA"/>
</dbReference>
<dbReference type="SUPFAM" id="SSF53335">
    <property type="entry name" value="S-adenosyl-L-methionine-dependent methyltransferases"/>
    <property type="match status" value="1"/>
</dbReference>
<dbReference type="InterPro" id="IPR029063">
    <property type="entry name" value="SAM-dependent_MTases_sf"/>
</dbReference>
<proteinExistence type="predicted"/>
<keyword evidence="1" id="KW-0489">Methyltransferase</keyword>
<dbReference type="Gene3D" id="3.40.50.150">
    <property type="entry name" value="Vaccinia Virus protein VP39"/>
    <property type="match status" value="1"/>
</dbReference>
<sequence length="242" mass="27902">MLIERTKSRIEHVLEKIDQQSQVGLEIGALDKPIAHKSVGRVFYADYCSRDQLLQNHATNPSVDKEKLVEVDFITNGGLLSNVVPNELRFDYVIASHVIEHVPDIISWFQDIGNVIKPGGVLSLIIPNKERTFDIRRSLSEQKDFFAAYILKQTRPSPIQVFDFYRWHERDGRLVHSLEQSIQMASLSISQYVDSHCWVFTPESFANEIHLLIEANFIPFQLDVITTSYADEIDMFARLIRK</sequence>
<evidence type="ECO:0000313" key="1">
    <source>
        <dbReference type="EMBL" id="UWL60234.1"/>
    </source>
</evidence>
<dbReference type="GO" id="GO:0008168">
    <property type="term" value="F:methyltransferase activity"/>
    <property type="evidence" value="ECO:0007669"/>
    <property type="project" value="UniProtKB-KW"/>
</dbReference>
<name>A0ABY5UA86_9HYPH</name>
<evidence type="ECO:0000313" key="2">
    <source>
        <dbReference type="Proteomes" id="UP001058739"/>
    </source>
</evidence>
<accession>A0ABY5UA86</accession>
<dbReference type="Pfam" id="PF13489">
    <property type="entry name" value="Methyltransf_23"/>
    <property type="match status" value="1"/>
</dbReference>
<gene>
    <name evidence="1" type="ORF">NIK97_00145</name>
</gene>
<keyword evidence="2" id="KW-1185">Reference proteome</keyword>